<dbReference type="Proteomes" id="UP001175261">
    <property type="component" value="Unassembled WGS sequence"/>
</dbReference>
<dbReference type="CDD" id="cd07067">
    <property type="entry name" value="HP_PGM_like"/>
    <property type="match status" value="1"/>
</dbReference>
<accession>A0AA39GDS9</accession>
<dbReference type="PANTHER" id="PTHR48100:SF54">
    <property type="entry name" value="PHOSPHATASE SPAC5H10.03-RELATED"/>
    <property type="match status" value="1"/>
</dbReference>
<dbReference type="AlphaFoldDB" id="A0AA39GDS9"/>
<evidence type="ECO:0008006" key="3">
    <source>
        <dbReference type="Google" id="ProtNLM"/>
    </source>
</evidence>
<reference evidence="1" key="1">
    <citation type="submission" date="2022-10" db="EMBL/GenBank/DDBJ databases">
        <title>Determination and structural analysis of whole genome sequence of Sarocladium strictum F4-1.</title>
        <authorList>
            <person name="Hu L."/>
            <person name="Jiang Y."/>
        </authorList>
    </citation>
    <scope>NUCLEOTIDE SEQUENCE</scope>
    <source>
        <strain evidence="1">F4-1</strain>
    </source>
</reference>
<dbReference type="InterPro" id="IPR013078">
    <property type="entry name" value="His_Pase_superF_clade-1"/>
</dbReference>
<organism evidence="1 2">
    <name type="scientific">Sarocladium strictum</name>
    <name type="common">Black bundle disease fungus</name>
    <name type="synonym">Acremonium strictum</name>
    <dbReference type="NCBI Taxonomy" id="5046"/>
    <lineage>
        <taxon>Eukaryota</taxon>
        <taxon>Fungi</taxon>
        <taxon>Dikarya</taxon>
        <taxon>Ascomycota</taxon>
        <taxon>Pezizomycotina</taxon>
        <taxon>Sordariomycetes</taxon>
        <taxon>Hypocreomycetidae</taxon>
        <taxon>Hypocreales</taxon>
        <taxon>Sarocladiaceae</taxon>
        <taxon>Sarocladium</taxon>
    </lineage>
</organism>
<dbReference type="Gene3D" id="3.40.50.1240">
    <property type="entry name" value="Phosphoglycerate mutase-like"/>
    <property type="match status" value="1"/>
</dbReference>
<dbReference type="GO" id="GO:0005737">
    <property type="term" value="C:cytoplasm"/>
    <property type="evidence" value="ECO:0007669"/>
    <property type="project" value="TreeGrafter"/>
</dbReference>
<evidence type="ECO:0000313" key="2">
    <source>
        <dbReference type="Proteomes" id="UP001175261"/>
    </source>
</evidence>
<dbReference type="SUPFAM" id="SSF53254">
    <property type="entry name" value="Phosphoglycerate mutase-like"/>
    <property type="match status" value="1"/>
</dbReference>
<dbReference type="InterPro" id="IPR029033">
    <property type="entry name" value="His_PPase_superfam"/>
</dbReference>
<comment type="caution">
    <text evidence="1">The sequence shown here is derived from an EMBL/GenBank/DDBJ whole genome shotgun (WGS) entry which is preliminary data.</text>
</comment>
<dbReference type="InterPro" id="IPR050275">
    <property type="entry name" value="PGM_Phosphatase"/>
</dbReference>
<protein>
    <recommendedName>
        <fullName evidence="3">Phosphoglycerate mutase family protein</fullName>
    </recommendedName>
</protein>
<dbReference type="PANTHER" id="PTHR48100">
    <property type="entry name" value="BROAD-SPECIFICITY PHOSPHATASE YOR283W-RELATED"/>
    <property type="match status" value="1"/>
</dbReference>
<gene>
    <name evidence="1" type="ORF">NLU13_7802</name>
</gene>
<dbReference type="GO" id="GO:0016791">
    <property type="term" value="F:phosphatase activity"/>
    <property type="evidence" value="ECO:0007669"/>
    <property type="project" value="TreeGrafter"/>
</dbReference>
<dbReference type="Pfam" id="PF00300">
    <property type="entry name" value="His_Phos_1"/>
    <property type="match status" value="1"/>
</dbReference>
<evidence type="ECO:0000313" key="1">
    <source>
        <dbReference type="EMBL" id="KAK0385326.1"/>
    </source>
</evidence>
<dbReference type="EMBL" id="JAPDFR010000007">
    <property type="protein sequence ID" value="KAK0385326.1"/>
    <property type="molecule type" value="Genomic_DNA"/>
</dbReference>
<keyword evidence="2" id="KW-1185">Reference proteome</keyword>
<name>A0AA39GDS9_SARSR</name>
<sequence>MAPTIHFVRHAQGFHNLSVENEQLPDPDLTPLGLEQCAKLRASFPSHSLVKTLIASPIRRTLYTALHSFHPLPSDPSAPIIALDLIQEVSDSPCDVGTDVAKLKEEFPPEKVDFARVRDGWNDKKNKDSWSEPTTEKLTARAKEARRVIRELAGDGDHHVVVVTHGAIVHYITDDWADIPDDRATSWSNCELRSFKFADPSGQDDDATLEELPESLHARTGQEYGPSKADQRAMRALVQKRLAPELKSQA</sequence>
<proteinExistence type="predicted"/>
<dbReference type="SMART" id="SM00855">
    <property type="entry name" value="PGAM"/>
    <property type="match status" value="1"/>
</dbReference>